<dbReference type="InterPro" id="IPR042885">
    <property type="entry name" value="HIPP47/16"/>
</dbReference>
<protein>
    <recommendedName>
        <fullName evidence="3">HMA domain-containing protein</fullName>
    </recommendedName>
</protein>
<dbReference type="Gene3D" id="3.30.70.100">
    <property type="match status" value="1"/>
</dbReference>
<organism evidence="2">
    <name type="scientific">Ananas comosus var. bracteatus</name>
    <name type="common">red pineapple</name>
    <dbReference type="NCBI Taxonomy" id="296719"/>
    <lineage>
        <taxon>Eukaryota</taxon>
        <taxon>Viridiplantae</taxon>
        <taxon>Streptophyta</taxon>
        <taxon>Embryophyta</taxon>
        <taxon>Tracheophyta</taxon>
        <taxon>Spermatophyta</taxon>
        <taxon>Magnoliopsida</taxon>
        <taxon>Liliopsida</taxon>
        <taxon>Poales</taxon>
        <taxon>Bromeliaceae</taxon>
        <taxon>Bromelioideae</taxon>
        <taxon>Ananas</taxon>
    </lineage>
</organism>
<gene>
    <name evidence="2" type="ORF">CB5_LOCUS7597</name>
</gene>
<keyword evidence="1" id="KW-0812">Transmembrane</keyword>
<evidence type="ECO:0008006" key="3">
    <source>
        <dbReference type="Google" id="ProtNLM"/>
    </source>
</evidence>
<sequence length="135" mass="15315">MAIKQKMEIKVQVECKCVRQQAMKIASLIDGVENVGVEGDKLVITGTGIYWVRLLKLLEKKLGCIQLLTLAEVKPKEPPKPPQKPRRLLARIHARIHLLAGIRLLARIHLLYVLWLIPLARPHVRILAHYVSNGD</sequence>
<keyword evidence="1" id="KW-0472">Membrane</keyword>
<name>A0A6V7P176_ANACO</name>
<proteinExistence type="predicted"/>
<dbReference type="PANTHER" id="PTHR46932:SF12">
    <property type="entry name" value="HEAVY METAL-ASSOCIATED ISOPRENYLATED PLANT PROTEIN 47"/>
    <property type="match status" value="1"/>
</dbReference>
<keyword evidence="1" id="KW-1133">Transmembrane helix</keyword>
<feature type="transmembrane region" description="Helical" evidence="1">
    <location>
        <begin position="96"/>
        <end position="117"/>
    </location>
</feature>
<evidence type="ECO:0000313" key="2">
    <source>
        <dbReference type="EMBL" id="CAD1824386.1"/>
    </source>
</evidence>
<dbReference type="AlphaFoldDB" id="A0A6V7P176"/>
<dbReference type="EMBL" id="LR862144">
    <property type="protein sequence ID" value="CAD1824386.1"/>
    <property type="molecule type" value="Genomic_DNA"/>
</dbReference>
<reference evidence="2" key="1">
    <citation type="submission" date="2020-07" db="EMBL/GenBank/DDBJ databases">
        <authorList>
            <person name="Lin J."/>
        </authorList>
    </citation>
    <scope>NUCLEOTIDE SEQUENCE</scope>
</reference>
<dbReference type="PANTHER" id="PTHR46932">
    <property type="entry name" value="HEAVY METAL-ASSOCIATED ISOPRENYLATED PLANT PROTEIN 47"/>
    <property type="match status" value="1"/>
</dbReference>
<accession>A0A6V7P176</accession>
<evidence type="ECO:0000256" key="1">
    <source>
        <dbReference type="SAM" id="Phobius"/>
    </source>
</evidence>